<dbReference type="Proteomes" id="UP001291306">
    <property type="component" value="Unassembled WGS sequence"/>
</dbReference>
<evidence type="ECO:0000313" key="1">
    <source>
        <dbReference type="EMBL" id="MDZ4998797.1"/>
    </source>
</evidence>
<evidence type="ECO:0000313" key="2">
    <source>
        <dbReference type="EMBL" id="MDZ5033577.1"/>
    </source>
</evidence>
<evidence type="ECO:0000313" key="3">
    <source>
        <dbReference type="Proteomes" id="UP001291306"/>
    </source>
</evidence>
<protein>
    <recommendedName>
        <fullName evidence="4">Alternate signal-mediated exported protein, CPF_0494 family</fullName>
    </recommendedName>
</protein>
<dbReference type="EMBL" id="WNVG01000049">
    <property type="protein sequence ID" value="MDZ5033577.1"/>
    <property type="molecule type" value="Genomic_DNA"/>
</dbReference>
<proteinExistence type="predicted"/>
<evidence type="ECO:0008006" key="4">
    <source>
        <dbReference type="Google" id="ProtNLM"/>
    </source>
</evidence>
<dbReference type="EMBL" id="WNVC01000017">
    <property type="protein sequence ID" value="MDZ4998797.1"/>
    <property type="molecule type" value="Genomic_DNA"/>
</dbReference>
<organism evidence="1 3">
    <name type="scientific">Clostridium perfringens</name>
    <dbReference type="NCBI Taxonomy" id="1502"/>
    <lineage>
        <taxon>Bacteria</taxon>
        <taxon>Bacillati</taxon>
        <taxon>Bacillota</taxon>
        <taxon>Clostridia</taxon>
        <taxon>Eubacteriales</taxon>
        <taxon>Clostridiaceae</taxon>
        <taxon>Clostridium</taxon>
    </lineage>
</organism>
<accession>A0AAW9ICT6</accession>
<name>A0AAW9ICT6_CLOPF</name>
<gene>
    <name evidence="1" type="ORF">GNF79_06720</name>
    <name evidence="2" type="ORF">GNF81_12405</name>
</gene>
<comment type="caution">
    <text evidence="1">The sequence shown here is derived from an EMBL/GenBank/DDBJ whole genome shotgun (WGS) entry which is preliminary data.</text>
</comment>
<sequence>MKKNRFFKVLIGFVIITSIFSITVFAKYFTSSDNVVNNLGTGSISVKIAERFKQNETWNGNEISKNVKVKNTGDNGELVRVSITPRWIDEDGNPWPGDINLVTLNLKNIVDSSNKDKNEGNLWIDGKDGYYYYSSILPNGSKDDIDAEKNNKFDAASRYEDSLTTNKDGSTKSNYSSEILSSVSLNLNGLSEYERSRYKGKKLVVDVNVEAIAPKKSEISSKWNEINNDVKNDLESICN</sequence>
<dbReference type="Proteomes" id="UP001289066">
    <property type="component" value="Unassembled WGS sequence"/>
</dbReference>
<dbReference type="AlphaFoldDB" id="A0AAW9ICT6"/>
<reference evidence="1" key="1">
    <citation type="submission" date="2019-11" db="EMBL/GenBank/DDBJ databases">
        <title>Characterization of Clostridium perfringens isolates from swine manure treated agricultural soils.</title>
        <authorList>
            <person name="Wushke S.T."/>
        </authorList>
    </citation>
    <scope>NUCLEOTIDE SEQUENCE</scope>
    <source>
        <strain evidence="2">X15</strain>
        <strain evidence="1">X26</strain>
    </source>
</reference>
<dbReference type="RefSeq" id="WP_198603800.1">
    <property type="nucleotide sequence ID" value="NZ_CP073070.1"/>
</dbReference>